<dbReference type="Proteomes" id="UP000182915">
    <property type="component" value="Chromosome I"/>
</dbReference>
<feature type="region of interest" description="Disordered" evidence="1">
    <location>
        <begin position="1"/>
        <end position="43"/>
    </location>
</feature>
<dbReference type="OrthoDB" id="557859at2"/>
<dbReference type="EMBL" id="LT629971">
    <property type="protein sequence ID" value="SEH54677.1"/>
    <property type="molecule type" value="Genomic_DNA"/>
</dbReference>
<organism evidence="2 3">
    <name type="scientific">Mycolicibacterium rutilum</name>
    <name type="common">Mycobacterium rutilum</name>
    <dbReference type="NCBI Taxonomy" id="370526"/>
    <lineage>
        <taxon>Bacteria</taxon>
        <taxon>Bacillati</taxon>
        <taxon>Actinomycetota</taxon>
        <taxon>Actinomycetes</taxon>
        <taxon>Mycobacteriales</taxon>
        <taxon>Mycobacteriaceae</taxon>
        <taxon>Mycolicibacterium</taxon>
    </lineage>
</organism>
<gene>
    <name evidence="2" type="ORF">SAMN04489835_1270</name>
</gene>
<name>A0A1H6IYW3_MYCRU</name>
<evidence type="ECO:0000256" key="1">
    <source>
        <dbReference type="SAM" id="MobiDB-lite"/>
    </source>
</evidence>
<protein>
    <submittedName>
        <fullName evidence="2">Uncharacterized protein</fullName>
    </submittedName>
</protein>
<keyword evidence="3" id="KW-1185">Reference proteome</keyword>
<dbReference type="AlphaFoldDB" id="A0A1H6IYW3"/>
<feature type="compositionally biased region" description="Basic and acidic residues" evidence="1">
    <location>
        <begin position="27"/>
        <end position="39"/>
    </location>
</feature>
<proteinExistence type="predicted"/>
<accession>A0A1H6IYW3</accession>
<feature type="compositionally biased region" description="Acidic residues" evidence="1">
    <location>
        <begin position="1"/>
        <end position="10"/>
    </location>
</feature>
<evidence type="ECO:0000313" key="3">
    <source>
        <dbReference type="Proteomes" id="UP000182915"/>
    </source>
</evidence>
<dbReference type="RefSeq" id="WP_066811003.1">
    <property type="nucleotide sequence ID" value="NZ_LT629971.1"/>
</dbReference>
<sequence length="65" mass="7037">MTDDEVDPADASDHLPEAADVFDGPEDPERAADRDRIADELLDPGSGRAKRINVVLVSYVAVRSD</sequence>
<evidence type="ECO:0000313" key="2">
    <source>
        <dbReference type="EMBL" id="SEH54677.1"/>
    </source>
</evidence>
<reference evidence="3" key="1">
    <citation type="submission" date="2016-10" db="EMBL/GenBank/DDBJ databases">
        <authorList>
            <person name="Varghese N."/>
            <person name="Submissions S."/>
        </authorList>
    </citation>
    <scope>NUCLEOTIDE SEQUENCE [LARGE SCALE GENOMIC DNA]</scope>
    <source>
        <strain evidence="3">DSM 45405</strain>
    </source>
</reference>